<feature type="compositionally biased region" description="Low complexity" evidence="3">
    <location>
        <begin position="1"/>
        <end position="10"/>
    </location>
</feature>
<comment type="similarity">
    <text evidence="1">Belongs to the formin homology family. Diaphanous subfamily.</text>
</comment>
<evidence type="ECO:0000256" key="1">
    <source>
        <dbReference type="ARBA" id="ARBA00008214"/>
    </source>
</evidence>
<evidence type="ECO:0000256" key="3">
    <source>
        <dbReference type="SAM" id="MobiDB-lite"/>
    </source>
</evidence>
<dbReference type="InterPro" id="IPR044933">
    <property type="entry name" value="DIA_GBD_sf"/>
</dbReference>
<dbReference type="PROSITE" id="PS51232">
    <property type="entry name" value="GBD_FH3"/>
    <property type="match status" value="1"/>
</dbReference>
<dbReference type="GO" id="GO:0005884">
    <property type="term" value="C:actin filament"/>
    <property type="evidence" value="ECO:0007669"/>
    <property type="project" value="TreeGrafter"/>
</dbReference>
<name>A0A6B0SJH2_9CETA</name>
<dbReference type="Gene3D" id="1.10.238.150">
    <property type="entry name" value="Formin, FH3 diaphanous domain"/>
    <property type="match status" value="1"/>
</dbReference>
<feature type="compositionally biased region" description="Pro residues" evidence="3">
    <location>
        <begin position="576"/>
        <end position="636"/>
    </location>
</feature>
<dbReference type="PANTHER" id="PTHR45691">
    <property type="entry name" value="PROTEIN DIAPHANOUS"/>
    <property type="match status" value="1"/>
</dbReference>
<reference evidence="6" key="1">
    <citation type="submission" date="2019-10" db="EMBL/GenBank/DDBJ databases">
        <title>The sequence and de novo assembly of the wild yak genome.</title>
        <authorList>
            <person name="Liu Y."/>
        </authorList>
    </citation>
    <scope>NUCLEOTIDE SEQUENCE [LARGE SCALE GENOMIC DNA]</scope>
    <source>
        <strain evidence="6">WY2019</strain>
    </source>
</reference>
<dbReference type="PROSITE" id="PS51444">
    <property type="entry name" value="FH2"/>
    <property type="match status" value="1"/>
</dbReference>
<dbReference type="Gene3D" id="6.10.30.30">
    <property type="match status" value="1"/>
</dbReference>
<evidence type="ECO:0000256" key="2">
    <source>
        <dbReference type="ARBA" id="ARBA00023054"/>
    </source>
</evidence>
<protein>
    <recommendedName>
        <fullName evidence="8">Protein diaphanous-like protein 2</fullName>
    </recommendedName>
</protein>
<dbReference type="SMART" id="SM01140">
    <property type="entry name" value="Drf_GBD"/>
    <property type="match status" value="1"/>
</dbReference>
<accession>A0A6B0SJH2</accession>
<dbReference type="SUPFAM" id="SSF48371">
    <property type="entry name" value="ARM repeat"/>
    <property type="match status" value="1"/>
</dbReference>
<dbReference type="SMART" id="SM00498">
    <property type="entry name" value="FH2"/>
    <property type="match status" value="1"/>
</dbReference>
<dbReference type="GO" id="GO:0030041">
    <property type="term" value="P:actin filament polymerization"/>
    <property type="evidence" value="ECO:0007669"/>
    <property type="project" value="TreeGrafter"/>
</dbReference>
<dbReference type="FunFam" id="1.10.238.150:FF:000002">
    <property type="entry name" value="protein diaphanous homolog 2 isoform X2"/>
    <property type="match status" value="1"/>
</dbReference>
<keyword evidence="7" id="KW-1185">Reference proteome</keyword>
<dbReference type="InterPro" id="IPR014768">
    <property type="entry name" value="GBD/FH3_dom"/>
</dbReference>
<dbReference type="SMART" id="SM01139">
    <property type="entry name" value="Drf_FH3"/>
    <property type="match status" value="1"/>
</dbReference>
<dbReference type="InterPro" id="IPR010472">
    <property type="entry name" value="FH3_dom"/>
</dbReference>
<feature type="domain" description="GBD/FH3" evidence="4">
    <location>
        <begin position="99"/>
        <end position="494"/>
    </location>
</feature>
<dbReference type="Gene3D" id="1.20.58.2220">
    <property type="entry name" value="Formin, FH2 domain"/>
    <property type="match status" value="1"/>
</dbReference>
<dbReference type="AlphaFoldDB" id="A0A6B0SJH2"/>
<evidence type="ECO:0000259" key="5">
    <source>
        <dbReference type="PROSITE" id="PS51444"/>
    </source>
</evidence>
<dbReference type="GO" id="GO:0003779">
    <property type="term" value="F:actin binding"/>
    <property type="evidence" value="ECO:0007669"/>
    <property type="project" value="InterPro"/>
</dbReference>
<dbReference type="InterPro" id="IPR051412">
    <property type="entry name" value="Formin_Homology_Diaphanous_sf"/>
</dbReference>
<dbReference type="Gene3D" id="1.10.20.40">
    <property type="entry name" value="Formin, diaphanous GTPase-binding domain"/>
    <property type="match status" value="1"/>
</dbReference>
<dbReference type="FunFam" id="1.25.10.10:FF:000033">
    <property type="entry name" value="Diaphanous related formin 2"/>
    <property type="match status" value="1"/>
</dbReference>
<dbReference type="InterPro" id="IPR011989">
    <property type="entry name" value="ARM-like"/>
</dbReference>
<dbReference type="Gene3D" id="1.25.10.10">
    <property type="entry name" value="Leucine-rich Repeat Variant"/>
    <property type="match status" value="1"/>
</dbReference>
<dbReference type="FunFam" id="1.10.20.40:FF:000001">
    <property type="entry name" value="Diaphanous related formin 2"/>
    <property type="match status" value="1"/>
</dbReference>
<dbReference type="PANTHER" id="PTHR45691:SF3">
    <property type="entry name" value="PROTEIN DIAPHANOUS HOMOLOG 2"/>
    <property type="match status" value="1"/>
</dbReference>
<comment type="caution">
    <text evidence="6">The sequence shown here is derived from an EMBL/GenBank/DDBJ whole genome shotgun (WGS) entry which is preliminary data.</text>
</comment>
<evidence type="ECO:0000259" key="4">
    <source>
        <dbReference type="PROSITE" id="PS51232"/>
    </source>
</evidence>
<dbReference type="SUPFAM" id="SSF101447">
    <property type="entry name" value="Formin homology 2 domain (FH2 domain)"/>
    <property type="match status" value="1"/>
</dbReference>
<evidence type="ECO:0000313" key="6">
    <source>
        <dbReference type="EMBL" id="MXQ98913.1"/>
    </source>
</evidence>
<dbReference type="Proteomes" id="UP000322234">
    <property type="component" value="Unassembled WGS sequence"/>
</dbReference>
<dbReference type="Pfam" id="PF02181">
    <property type="entry name" value="FH2"/>
    <property type="match status" value="1"/>
</dbReference>
<feature type="domain" description="FH2" evidence="5">
    <location>
        <begin position="650"/>
        <end position="933"/>
    </location>
</feature>
<dbReference type="EMBL" id="VBQZ03000308">
    <property type="protein sequence ID" value="MXQ98913.1"/>
    <property type="molecule type" value="Genomic_DNA"/>
</dbReference>
<dbReference type="InterPro" id="IPR016024">
    <property type="entry name" value="ARM-type_fold"/>
</dbReference>
<organism evidence="6 7">
    <name type="scientific">Bos mutus</name>
    <name type="common">wild yak</name>
    <dbReference type="NCBI Taxonomy" id="72004"/>
    <lineage>
        <taxon>Eukaryota</taxon>
        <taxon>Metazoa</taxon>
        <taxon>Chordata</taxon>
        <taxon>Craniata</taxon>
        <taxon>Vertebrata</taxon>
        <taxon>Euteleostomi</taxon>
        <taxon>Mammalia</taxon>
        <taxon>Eutheria</taxon>
        <taxon>Laurasiatheria</taxon>
        <taxon>Artiodactyla</taxon>
        <taxon>Ruminantia</taxon>
        <taxon>Pecora</taxon>
        <taxon>Bovidae</taxon>
        <taxon>Bovinae</taxon>
        <taxon>Bos</taxon>
    </lineage>
</organism>
<dbReference type="Pfam" id="PF06371">
    <property type="entry name" value="Drf_GBD"/>
    <property type="match status" value="1"/>
</dbReference>
<dbReference type="Pfam" id="PF06367">
    <property type="entry name" value="Drf_FH3"/>
    <property type="match status" value="2"/>
</dbReference>
<gene>
    <name evidence="6" type="ORF">E5288_WYG009252</name>
</gene>
<dbReference type="InterPro" id="IPR042201">
    <property type="entry name" value="FH2_Formin_sf"/>
</dbReference>
<evidence type="ECO:0000313" key="7">
    <source>
        <dbReference type="Proteomes" id="UP000322234"/>
    </source>
</evidence>
<feature type="region of interest" description="Disordered" evidence="3">
    <location>
        <begin position="1"/>
        <end position="45"/>
    </location>
</feature>
<proteinExistence type="inferred from homology"/>
<dbReference type="InterPro" id="IPR015425">
    <property type="entry name" value="FH2_Formin"/>
</dbReference>
<evidence type="ECO:0008006" key="8">
    <source>
        <dbReference type="Google" id="ProtNLM"/>
    </source>
</evidence>
<feature type="region of interest" description="Disordered" evidence="3">
    <location>
        <begin position="563"/>
        <end position="636"/>
    </location>
</feature>
<feature type="compositionally biased region" description="Gly residues" evidence="3">
    <location>
        <begin position="11"/>
        <end position="23"/>
    </location>
</feature>
<keyword evidence="2" id="KW-0175">Coiled coil</keyword>
<dbReference type="GO" id="GO:0031267">
    <property type="term" value="F:small GTPase binding"/>
    <property type="evidence" value="ECO:0007669"/>
    <property type="project" value="InterPro"/>
</dbReference>
<sequence>MEQPGAAAASGVGGSGEEPGGGRSNKRSAGNRAANEEETKNKPKLNIQIKTLADDVRDRITSFRKSTVKKEKLLIQHPLDSQVAMNEFPAAQPLYDERSLNLSEKEVLDLFEKMMEDMNLNEERKAPLRNKDFTTKREMVVQYISATAKSGGLKNSKHECTLSSQEYVHELRSGISDEKLLNCLESLRVSLTSNPVSWVNNFGHEGLGLLLDVLEKLLDKKQQENIDKKNQYKLIQCLKAFMNNKAKPHFFFFSFQFGLQRILGDERSLLLLARAIDPKQPNMMTEIVKILSAICIVGEDNILDKLLGAITTAAERNNRERFSPIVEGLENHEALQLQVACMQFINALVTSPYELDFRIHLRNEFLRSGLKTMLPDLKEKENDELDIQLKVFDENKEDDLTELSHRLNDIRAEMEYPFDKPEKSILFLYSFSTDMNEVYHLLYNMLKDTAAENYLLSILQHFLLIRNDYYIRPQYYKIIEECVSQIVLHCSGMDPDFKYRQRLDIDFTHLIDSCVNKAKVEESEQKAAEFSKKFDEEFTARQEAQAELQKREEKIKELETEIQQLRTQGPSSSGIPGPPPPPPLPGGGPSPPPPPPPLPGVGPPPPPPLPGMPGIPPPPPLFGGPPPPPPLGGVPPPLGVPLDLPYGMKQKKVYTPEVSMKRINWSKIEPKELSENCFWLKVKEEKFENPDLFAKLALNFATQMKVQKNAEALEEKKTIPTKKKVKELRILDPKTAQNLSIFLGSYRMPYEEIKNVILEVNESMLSEPLIQNLVKHLPEQKVLNELAELKNEYDDLCEPEQFGVVMSSVKMLRPRLNSILFKLTFEEHVNNIKPSIIAVTLACEELKKSESFNRLLELVLLVGNYMNSGSRNAQSLGFKINFLCKIRDTKSSDQKTTLLHFLAEICEENYQDILKFTDELEHVESASKAILGY</sequence>
<dbReference type="InterPro" id="IPR010473">
    <property type="entry name" value="GTPase-bd"/>
</dbReference>